<protein>
    <recommendedName>
        <fullName evidence="1">Fatty acyl-CoA reductase C-terminal domain-containing protein</fullName>
    </recommendedName>
</protein>
<reference evidence="2" key="1">
    <citation type="journal article" date="2023" name="IScience">
        <title>Live-bearing cockroach genome reveals convergent evolutionary mechanisms linked to viviparity in insects and beyond.</title>
        <authorList>
            <person name="Fouks B."/>
            <person name="Harrison M.C."/>
            <person name="Mikhailova A.A."/>
            <person name="Marchal E."/>
            <person name="English S."/>
            <person name="Carruthers M."/>
            <person name="Jennings E.C."/>
            <person name="Chiamaka E.L."/>
            <person name="Frigard R.A."/>
            <person name="Pippel M."/>
            <person name="Attardo G.M."/>
            <person name="Benoit J.B."/>
            <person name="Bornberg-Bauer E."/>
            <person name="Tobe S.S."/>
        </authorList>
    </citation>
    <scope>NUCLEOTIDE SEQUENCE</scope>
    <source>
        <strain evidence="2">Stay&amp;Tobe</strain>
    </source>
</reference>
<feature type="non-terminal residue" evidence="2">
    <location>
        <position position="1"/>
    </location>
</feature>
<gene>
    <name evidence="2" type="ORF">L9F63_005278</name>
</gene>
<reference evidence="2" key="2">
    <citation type="submission" date="2023-05" db="EMBL/GenBank/DDBJ databases">
        <authorList>
            <person name="Fouks B."/>
        </authorList>
    </citation>
    <scope>NUCLEOTIDE SEQUENCE</scope>
    <source>
        <strain evidence="2">Stay&amp;Tobe</strain>
        <tissue evidence="2">Testes</tissue>
    </source>
</reference>
<name>A0AAD8E6H4_DIPPU</name>
<dbReference type="InterPro" id="IPR033640">
    <property type="entry name" value="FAR_C"/>
</dbReference>
<keyword evidence="3" id="KW-1185">Reference proteome</keyword>
<evidence type="ECO:0000259" key="1">
    <source>
        <dbReference type="Pfam" id="PF03015"/>
    </source>
</evidence>
<dbReference type="Proteomes" id="UP001233999">
    <property type="component" value="Unassembled WGS sequence"/>
</dbReference>
<proteinExistence type="predicted"/>
<comment type="caution">
    <text evidence="2">The sequence shown here is derived from an EMBL/GenBank/DDBJ whole genome shotgun (WGS) entry which is preliminary data.</text>
</comment>
<evidence type="ECO:0000313" key="3">
    <source>
        <dbReference type="Proteomes" id="UP001233999"/>
    </source>
</evidence>
<feature type="domain" description="Fatty acyl-CoA reductase C-terminal" evidence="1">
    <location>
        <begin position="2"/>
        <end position="72"/>
    </location>
</feature>
<dbReference type="AlphaFoldDB" id="A0AAD8E6H4"/>
<accession>A0AAD8E6H4</accession>
<dbReference type="Pfam" id="PF03015">
    <property type="entry name" value="Sterile"/>
    <property type="match status" value="1"/>
</dbReference>
<dbReference type="EMBL" id="JASPKZ010008874">
    <property type="protein sequence ID" value="KAJ9578549.1"/>
    <property type="molecule type" value="Genomic_DNA"/>
</dbReference>
<sequence length="86" mass="10363">LWSIQKKFWRGLMHIKYFTKREWHFDMTNTLSLAAMLNVEDSSNFDFDVKNIGWHNFLKINVLGVREHFHKEPESTLQKTRLGLKL</sequence>
<dbReference type="CDD" id="cd09071">
    <property type="entry name" value="FAR_C"/>
    <property type="match status" value="1"/>
</dbReference>
<evidence type="ECO:0000313" key="2">
    <source>
        <dbReference type="EMBL" id="KAJ9578549.1"/>
    </source>
</evidence>
<organism evidence="2 3">
    <name type="scientific">Diploptera punctata</name>
    <name type="common">Pacific beetle cockroach</name>
    <dbReference type="NCBI Taxonomy" id="6984"/>
    <lineage>
        <taxon>Eukaryota</taxon>
        <taxon>Metazoa</taxon>
        <taxon>Ecdysozoa</taxon>
        <taxon>Arthropoda</taxon>
        <taxon>Hexapoda</taxon>
        <taxon>Insecta</taxon>
        <taxon>Pterygota</taxon>
        <taxon>Neoptera</taxon>
        <taxon>Polyneoptera</taxon>
        <taxon>Dictyoptera</taxon>
        <taxon>Blattodea</taxon>
        <taxon>Blaberoidea</taxon>
        <taxon>Blaberidae</taxon>
        <taxon>Diplopterinae</taxon>
        <taxon>Diploptera</taxon>
    </lineage>
</organism>